<keyword evidence="3" id="KW-0227">DNA damage</keyword>
<evidence type="ECO:0000256" key="3">
    <source>
        <dbReference type="ARBA" id="ARBA00022763"/>
    </source>
</evidence>
<dbReference type="SUPFAM" id="SSF143081">
    <property type="entry name" value="BB1717-like"/>
    <property type="match status" value="1"/>
</dbReference>
<dbReference type="GO" id="GO:0016829">
    <property type="term" value="F:lyase activity"/>
    <property type="evidence" value="ECO:0007669"/>
    <property type="project" value="UniProtKB-KW"/>
</dbReference>
<keyword evidence="6" id="KW-0238">DNA-binding</keyword>
<organism evidence="9 10">
    <name type="scientific">Collibacillus ludicampi</name>
    <dbReference type="NCBI Taxonomy" id="2771369"/>
    <lineage>
        <taxon>Bacteria</taxon>
        <taxon>Bacillati</taxon>
        <taxon>Bacillota</taxon>
        <taxon>Bacilli</taxon>
        <taxon>Bacillales</taxon>
        <taxon>Alicyclobacillaceae</taxon>
        <taxon>Collibacillus</taxon>
    </lineage>
</organism>
<evidence type="ECO:0000256" key="7">
    <source>
        <dbReference type="ARBA" id="ARBA00023239"/>
    </source>
</evidence>
<dbReference type="EMBL" id="BOQE01000001">
    <property type="protein sequence ID" value="GIM47059.1"/>
    <property type="molecule type" value="Genomic_DNA"/>
</dbReference>
<protein>
    <recommendedName>
        <fullName evidence="8">Abasic site processing protein</fullName>
        <ecNumber evidence="8">3.4.-.-</ecNumber>
    </recommendedName>
</protein>
<dbReference type="InterPro" id="IPR003738">
    <property type="entry name" value="SRAP"/>
</dbReference>
<evidence type="ECO:0000256" key="6">
    <source>
        <dbReference type="ARBA" id="ARBA00023125"/>
    </source>
</evidence>
<evidence type="ECO:0000313" key="10">
    <source>
        <dbReference type="Proteomes" id="UP001057291"/>
    </source>
</evidence>
<dbReference type="GO" id="GO:0006508">
    <property type="term" value="P:proteolysis"/>
    <property type="evidence" value="ECO:0007669"/>
    <property type="project" value="UniProtKB-KW"/>
</dbReference>
<comment type="caution">
    <text evidence="9">The sequence shown here is derived from an EMBL/GenBank/DDBJ whole genome shotgun (WGS) entry which is preliminary data.</text>
</comment>
<dbReference type="GO" id="GO:0003697">
    <property type="term" value="F:single-stranded DNA binding"/>
    <property type="evidence" value="ECO:0007669"/>
    <property type="project" value="InterPro"/>
</dbReference>
<gene>
    <name evidence="9" type="ORF">DNHGIG_26080</name>
</gene>
<sequence>MAGLYDTWTAPNGTKINTCTIITTRPNELVGEIHDRMPVILRPEDEAIWLDREKQDVEMLQSLLVPYPADEMRAYPVSPLVGNVKNDSVECIREV</sequence>
<evidence type="ECO:0000256" key="5">
    <source>
        <dbReference type="ARBA" id="ARBA00023124"/>
    </source>
</evidence>
<evidence type="ECO:0000256" key="4">
    <source>
        <dbReference type="ARBA" id="ARBA00022801"/>
    </source>
</evidence>
<dbReference type="PANTHER" id="PTHR13604:SF0">
    <property type="entry name" value="ABASIC SITE PROCESSING PROTEIN HMCES"/>
    <property type="match status" value="1"/>
</dbReference>
<evidence type="ECO:0000256" key="8">
    <source>
        <dbReference type="RuleBase" id="RU364100"/>
    </source>
</evidence>
<keyword evidence="7" id="KW-0456">Lyase</keyword>
<evidence type="ECO:0000256" key="1">
    <source>
        <dbReference type="ARBA" id="ARBA00008136"/>
    </source>
</evidence>
<dbReference type="InterPro" id="IPR036590">
    <property type="entry name" value="SRAP-like"/>
</dbReference>
<dbReference type="AlphaFoldDB" id="A0AAV4LH87"/>
<keyword evidence="5" id="KW-0190">Covalent protein-DNA linkage</keyword>
<dbReference type="GO" id="GO:0008233">
    <property type="term" value="F:peptidase activity"/>
    <property type="evidence" value="ECO:0007669"/>
    <property type="project" value="UniProtKB-KW"/>
</dbReference>
<dbReference type="Proteomes" id="UP001057291">
    <property type="component" value="Unassembled WGS sequence"/>
</dbReference>
<dbReference type="Pfam" id="PF02586">
    <property type="entry name" value="SRAP"/>
    <property type="match status" value="1"/>
</dbReference>
<keyword evidence="10" id="KW-1185">Reference proteome</keyword>
<accession>A0AAV4LH87</accession>
<dbReference type="EC" id="3.4.-.-" evidence="8"/>
<comment type="similarity">
    <text evidence="1 8">Belongs to the SOS response-associated peptidase family.</text>
</comment>
<dbReference type="PANTHER" id="PTHR13604">
    <property type="entry name" value="DC12-RELATED"/>
    <property type="match status" value="1"/>
</dbReference>
<dbReference type="Gene3D" id="3.90.1680.10">
    <property type="entry name" value="SOS response associated peptidase-like"/>
    <property type="match status" value="1"/>
</dbReference>
<reference evidence="9" key="1">
    <citation type="journal article" date="2023" name="Int. J. Syst. Evol. Microbiol.">
        <title>Collibacillus ludicampi gen. nov., sp. nov., a new soil bacterium of the family Alicyclobacillaceae.</title>
        <authorList>
            <person name="Jojima T."/>
            <person name="Ioku Y."/>
            <person name="Fukuta Y."/>
            <person name="Shirasaka N."/>
            <person name="Matsumura Y."/>
            <person name="Mori M."/>
        </authorList>
    </citation>
    <scope>NUCLEOTIDE SEQUENCE</scope>
    <source>
        <strain evidence="9">TP075</strain>
    </source>
</reference>
<name>A0AAV4LH87_9BACL</name>
<proteinExistence type="inferred from homology"/>
<evidence type="ECO:0000313" key="9">
    <source>
        <dbReference type="EMBL" id="GIM47059.1"/>
    </source>
</evidence>
<dbReference type="GO" id="GO:0106300">
    <property type="term" value="P:protein-DNA covalent cross-linking repair"/>
    <property type="evidence" value="ECO:0007669"/>
    <property type="project" value="InterPro"/>
</dbReference>
<keyword evidence="2 8" id="KW-0645">Protease</keyword>
<keyword evidence="4 8" id="KW-0378">Hydrolase</keyword>
<evidence type="ECO:0000256" key="2">
    <source>
        <dbReference type="ARBA" id="ARBA00022670"/>
    </source>
</evidence>